<gene>
    <name evidence="2" type="ORF">BHM03_00011754</name>
</gene>
<accession>A0A445MDG8</accession>
<feature type="region of interest" description="Disordered" evidence="1">
    <location>
        <begin position="1"/>
        <end position="115"/>
    </location>
</feature>
<dbReference type="AlphaFoldDB" id="A0A445MDG8"/>
<sequence>GRVAAGAAPALLEVEAPPPTPHAQSVSLVPSLPEAPRSLTLPPTEDTQSIDASVFQEKSEEAKRNQSGDSTGIQEDYSPSRVRVLLDQPFFRVGGGRDQEREKREGRTENPRNSVRLFLLYAARSNPSPQADGRDSDSARRHILAVEAYVDASKRRRASKQK</sequence>
<protein>
    <submittedName>
        <fullName evidence="2">Uncharacterized protein</fullName>
    </submittedName>
</protein>
<organism evidence="2">
    <name type="scientific">Ensete ventricosum</name>
    <name type="common">Abyssinian banana</name>
    <name type="synonym">Musa ensete</name>
    <dbReference type="NCBI Taxonomy" id="4639"/>
    <lineage>
        <taxon>Eukaryota</taxon>
        <taxon>Viridiplantae</taxon>
        <taxon>Streptophyta</taxon>
        <taxon>Embryophyta</taxon>
        <taxon>Tracheophyta</taxon>
        <taxon>Spermatophyta</taxon>
        <taxon>Magnoliopsida</taxon>
        <taxon>Liliopsida</taxon>
        <taxon>Zingiberales</taxon>
        <taxon>Musaceae</taxon>
        <taxon>Ensete</taxon>
    </lineage>
</organism>
<feature type="non-terminal residue" evidence="2">
    <location>
        <position position="1"/>
    </location>
</feature>
<dbReference type="Proteomes" id="UP000290560">
    <property type="component" value="Unassembled WGS sequence"/>
</dbReference>
<proteinExistence type="predicted"/>
<feature type="compositionally biased region" description="Basic and acidic residues" evidence="1">
    <location>
        <begin position="57"/>
        <end position="66"/>
    </location>
</feature>
<name>A0A445MDG8_ENSVE</name>
<evidence type="ECO:0000256" key="1">
    <source>
        <dbReference type="SAM" id="MobiDB-lite"/>
    </source>
</evidence>
<dbReference type="EMBL" id="KV875652">
    <property type="protein sequence ID" value="RZR72249.1"/>
    <property type="molecule type" value="Genomic_DNA"/>
</dbReference>
<feature type="compositionally biased region" description="Basic and acidic residues" evidence="1">
    <location>
        <begin position="95"/>
        <end position="110"/>
    </location>
</feature>
<evidence type="ECO:0000313" key="2">
    <source>
        <dbReference type="EMBL" id="RZR72249.1"/>
    </source>
</evidence>
<reference evidence="2" key="1">
    <citation type="journal article" date="2018" name="Data Brief">
        <title>Genome sequence data from 17 accessions of Ensete ventricosum, a staple food crop for millions in Ethiopia.</title>
        <authorList>
            <person name="Yemataw Z."/>
            <person name="Muzemil S."/>
            <person name="Ambachew D."/>
            <person name="Tripathi L."/>
            <person name="Tesfaye K."/>
            <person name="Chala A."/>
            <person name="Farbos A."/>
            <person name="O'Neill P."/>
            <person name="Moore K."/>
            <person name="Grant M."/>
            <person name="Studholme D.J."/>
        </authorList>
    </citation>
    <scope>NUCLEOTIDE SEQUENCE [LARGE SCALE GENOMIC DNA]</scope>
    <source>
        <tissue evidence="2">Leaf</tissue>
    </source>
</reference>
<feature type="compositionally biased region" description="Low complexity" evidence="1">
    <location>
        <begin position="1"/>
        <end position="15"/>
    </location>
</feature>